<dbReference type="GO" id="GO:0046872">
    <property type="term" value="F:metal ion binding"/>
    <property type="evidence" value="ECO:0007669"/>
    <property type="project" value="UniProtKB-KW"/>
</dbReference>
<evidence type="ECO:0000256" key="3">
    <source>
        <dbReference type="ARBA" id="ARBA00022670"/>
    </source>
</evidence>
<dbReference type="PANTHER" id="PTHR43330">
    <property type="entry name" value="METHIONINE AMINOPEPTIDASE"/>
    <property type="match status" value="1"/>
</dbReference>
<dbReference type="AlphaFoldDB" id="A0A1G2P7G4"/>
<dbReference type="GO" id="GO:0006508">
    <property type="term" value="P:proteolysis"/>
    <property type="evidence" value="ECO:0007669"/>
    <property type="project" value="UniProtKB-KW"/>
</dbReference>
<evidence type="ECO:0000259" key="7">
    <source>
        <dbReference type="Pfam" id="PF00557"/>
    </source>
</evidence>
<evidence type="ECO:0000256" key="5">
    <source>
        <dbReference type="ARBA" id="ARBA00022801"/>
    </source>
</evidence>
<dbReference type="GO" id="GO:0005829">
    <property type="term" value="C:cytosol"/>
    <property type="evidence" value="ECO:0007669"/>
    <property type="project" value="TreeGrafter"/>
</dbReference>
<feature type="non-terminal residue" evidence="8">
    <location>
        <position position="189"/>
    </location>
</feature>
<evidence type="ECO:0000256" key="6">
    <source>
        <dbReference type="RuleBase" id="RU003653"/>
    </source>
</evidence>
<dbReference type="PRINTS" id="PR00599">
    <property type="entry name" value="MAPEPTIDASE"/>
</dbReference>
<comment type="caution">
    <text evidence="8">The sequence shown here is derived from an EMBL/GenBank/DDBJ whole genome shotgun (WGS) entry which is preliminary data.</text>
</comment>
<feature type="domain" description="Peptidase M24" evidence="7">
    <location>
        <begin position="12"/>
        <end position="188"/>
    </location>
</feature>
<gene>
    <name evidence="8" type="ORF">A3G03_03020</name>
</gene>
<comment type="similarity">
    <text evidence="6">Belongs to the peptidase M24A family.</text>
</comment>
<dbReference type="Proteomes" id="UP000176355">
    <property type="component" value="Unassembled WGS sequence"/>
</dbReference>
<accession>A0A1G2P7G4</accession>
<dbReference type="SUPFAM" id="SSF55920">
    <property type="entry name" value="Creatinase/aminopeptidase"/>
    <property type="match status" value="1"/>
</dbReference>
<keyword evidence="4 6" id="KW-0479">Metal-binding</keyword>
<evidence type="ECO:0000256" key="4">
    <source>
        <dbReference type="ARBA" id="ARBA00022723"/>
    </source>
</evidence>
<dbReference type="PANTHER" id="PTHR43330:SF27">
    <property type="entry name" value="METHIONINE AMINOPEPTIDASE"/>
    <property type="match status" value="1"/>
</dbReference>
<dbReference type="InterPro" id="IPR000994">
    <property type="entry name" value="Pept_M24"/>
</dbReference>
<name>A0A1G2P7G4_9BACT</name>
<dbReference type="STRING" id="1802333.A3G03_03020"/>
<dbReference type="InterPro" id="IPR002467">
    <property type="entry name" value="Pept_M24A_MAP1"/>
</dbReference>
<dbReference type="Gene3D" id="3.90.230.10">
    <property type="entry name" value="Creatinase/methionine aminopeptidase superfamily"/>
    <property type="match status" value="1"/>
</dbReference>
<dbReference type="EC" id="3.4.11.18" evidence="6"/>
<organism evidence="8 9">
    <name type="scientific">Candidatus Taylorbacteria bacterium RIFCSPLOWO2_12_FULL_44_15c</name>
    <dbReference type="NCBI Taxonomy" id="1802333"/>
    <lineage>
        <taxon>Bacteria</taxon>
        <taxon>Candidatus Tayloriibacteriota</taxon>
    </lineage>
</organism>
<sequence>MITIKKPEEIAILREGGKRHMEILRQVAAAVAPGATAAALNALAEKLIKESGDRAAFLGYSPKGAKRPYPASLCVSVNDEVVHGIPNEQEKILREGDIVSLDLGLRHNGLFTDAAITIPVGKVDETAKKLIETTKKALTIGIAAARGGGYTCDIGAAIEKFVKPFGYGIVRDLAGHGIGYAIHEPPFVP</sequence>
<dbReference type="EMBL" id="MHSL01000007">
    <property type="protein sequence ID" value="OHA44277.1"/>
    <property type="molecule type" value="Genomic_DNA"/>
</dbReference>
<evidence type="ECO:0000313" key="8">
    <source>
        <dbReference type="EMBL" id="OHA44277.1"/>
    </source>
</evidence>
<dbReference type="GO" id="GO:0070006">
    <property type="term" value="F:metalloaminopeptidase activity"/>
    <property type="evidence" value="ECO:0007669"/>
    <property type="project" value="InterPro"/>
</dbReference>
<dbReference type="Pfam" id="PF00557">
    <property type="entry name" value="Peptidase_M24"/>
    <property type="match status" value="1"/>
</dbReference>
<comment type="cofactor">
    <cofactor evidence="6">
        <name>Co(2+)</name>
        <dbReference type="ChEBI" id="CHEBI:48828"/>
    </cofactor>
    <cofactor evidence="6">
        <name>Zn(2+)</name>
        <dbReference type="ChEBI" id="CHEBI:29105"/>
    </cofactor>
    <cofactor evidence="6">
        <name>Mn(2+)</name>
        <dbReference type="ChEBI" id="CHEBI:29035"/>
    </cofactor>
    <cofactor evidence="6">
        <name>Fe(2+)</name>
        <dbReference type="ChEBI" id="CHEBI:29033"/>
    </cofactor>
    <text evidence="6">Binds 2 divalent metal cations per subunit. Has a high-affinity and a low affinity metal-binding site. The true nature of the physiological cofactor is under debate. The enzyme is active with cobalt, zinc, manganese or divalent iron ions.</text>
</comment>
<comment type="catalytic activity">
    <reaction evidence="6">
        <text>Release of N-terminal amino acids, preferentially methionine, from peptides and arylamides.</text>
        <dbReference type="EC" id="3.4.11.18"/>
    </reaction>
</comment>
<dbReference type="NCBIfam" id="TIGR00500">
    <property type="entry name" value="met_pdase_I"/>
    <property type="match status" value="1"/>
</dbReference>
<keyword evidence="3 6" id="KW-0645">Protease</keyword>
<dbReference type="GO" id="GO:0004239">
    <property type="term" value="F:initiator methionyl aminopeptidase activity"/>
    <property type="evidence" value="ECO:0007669"/>
    <property type="project" value="UniProtKB-EC"/>
</dbReference>
<evidence type="ECO:0000256" key="2">
    <source>
        <dbReference type="ARBA" id="ARBA00022438"/>
    </source>
</evidence>
<keyword evidence="2 6" id="KW-0031">Aminopeptidase</keyword>
<evidence type="ECO:0000256" key="1">
    <source>
        <dbReference type="ARBA" id="ARBA00002521"/>
    </source>
</evidence>
<protein>
    <recommendedName>
        <fullName evidence="6">Methionine aminopeptidase</fullName>
        <ecNumber evidence="6">3.4.11.18</ecNumber>
    </recommendedName>
</protein>
<reference evidence="8 9" key="1">
    <citation type="journal article" date="2016" name="Nat. Commun.">
        <title>Thousands of microbial genomes shed light on interconnected biogeochemical processes in an aquifer system.</title>
        <authorList>
            <person name="Anantharaman K."/>
            <person name="Brown C.T."/>
            <person name="Hug L.A."/>
            <person name="Sharon I."/>
            <person name="Castelle C.J."/>
            <person name="Probst A.J."/>
            <person name="Thomas B.C."/>
            <person name="Singh A."/>
            <person name="Wilkins M.J."/>
            <person name="Karaoz U."/>
            <person name="Brodie E.L."/>
            <person name="Williams K.H."/>
            <person name="Hubbard S.S."/>
            <person name="Banfield J.F."/>
        </authorList>
    </citation>
    <scope>NUCLEOTIDE SEQUENCE [LARGE SCALE GENOMIC DNA]</scope>
</reference>
<dbReference type="InterPro" id="IPR036005">
    <property type="entry name" value="Creatinase/aminopeptidase-like"/>
</dbReference>
<dbReference type="InterPro" id="IPR001714">
    <property type="entry name" value="Pept_M24_MAP"/>
</dbReference>
<keyword evidence="5" id="KW-0378">Hydrolase</keyword>
<proteinExistence type="inferred from homology"/>
<comment type="function">
    <text evidence="1">Removes the N-terminal methionine from nascent proteins. The N-terminal methionine is often cleaved when the second residue in the primary sequence is small and uncharged (Met-Ala-, Cys, Gly, Pro, Ser, Thr, or Val). Requires deformylation of the N(alpha)-formylated initiator methionine before it can be hydrolyzed.</text>
</comment>
<evidence type="ECO:0000313" key="9">
    <source>
        <dbReference type="Proteomes" id="UP000176355"/>
    </source>
</evidence>